<organism evidence="1">
    <name type="scientific">marine sediment metagenome</name>
    <dbReference type="NCBI Taxonomy" id="412755"/>
    <lineage>
        <taxon>unclassified sequences</taxon>
        <taxon>metagenomes</taxon>
        <taxon>ecological metagenomes</taxon>
    </lineage>
</organism>
<accession>X1SG76</accession>
<reference evidence="1" key="1">
    <citation type="journal article" date="2014" name="Front. Microbiol.">
        <title>High frequency of phylogenetically diverse reductive dehalogenase-homologous genes in deep subseafloor sedimentary metagenomes.</title>
        <authorList>
            <person name="Kawai M."/>
            <person name="Futagami T."/>
            <person name="Toyoda A."/>
            <person name="Takaki Y."/>
            <person name="Nishi S."/>
            <person name="Hori S."/>
            <person name="Arai W."/>
            <person name="Tsubouchi T."/>
            <person name="Morono Y."/>
            <person name="Uchiyama I."/>
            <person name="Ito T."/>
            <person name="Fujiyama A."/>
            <person name="Inagaki F."/>
            <person name="Takami H."/>
        </authorList>
    </citation>
    <scope>NUCLEOTIDE SEQUENCE</scope>
    <source>
        <strain evidence="1">Expedition CK06-06</strain>
    </source>
</reference>
<dbReference type="AlphaFoldDB" id="X1SG76"/>
<feature type="non-terminal residue" evidence="1">
    <location>
        <position position="1"/>
    </location>
</feature>
<sequence>RIRQCPSLLDMIDLLQFPPQFTCPGLLVMLIQFA</sequence>
<name>X1SG76_9ZZZZ</name>
<evidence type="ECO:0000313" key="1">
    <source>
        <dbReference type="EMBL" id="GAI78151.1"/>
    </source>
</evidence>
<protein>
    <submittedName>
        <fullName evidence="1">Uncharacterized protein</fullName>
    </submittedName>
</protein>
<gene>
    <name evidence="1" type="ORF">S12H4_18680</name>
</gene>
<dbReference type="EMBL" id="BARW01009253">
    <property type="protein sequence ID" value="GAI78151.1"/>
    <property type="molecule type" value="Genomic_DNA"/>
</dbReference>
<proteinExistence type="predicted"/>
<comment type="caution">
    <text evidence="1">The sequence shown here is derived from an EMBL/GenBank/DDBJ whole genome shotgun (WGS) entry which is preliminary data.</text>
</comment>